<dbReference type="AlphaFoldDB" id="A0A3Q3R6F7"/>
<keyword evidence="2" id="KW-1185">Reference proteome</keyword>
<name>A0A3Q3R6F7_MONAL</name>
<evidence type="ECO:0000313" key="2">
    <source>
        <dbReference type="Proteomes" id="UP000261600"/>
    </source>
</evidence>
<dbReference type="Proteomes" id="UP000261600">
    <property type="component" value="Unplaced"/>
</dbReference>
<dbReference type="Gene3D" id="3.30.70.1820">
    <property type="entry name" value="L1 transposable element, RRM domain"/>
    <property type="match status" value="1"/>
</dbReference>
<evidence type="ECO:0000313" key="1">
    <source>
        <dbReference type="Ensembl" id="ENSMALP00000027632.1"/>
    </source>
</evidence>
<reference evidence="1" key="2">
    <citation type="submission" date="2025-09" db="UniProtKB">
        <authorList>
            <consortium name="Ensembl"/>
        </authorList>
    </citation>
    <scope>IDENTIFICATION</scope>
</reference>
<organism evidence="1 2">
    <name type="scientific">Monopterus albus</name>
    <name type="common">Swamp eel</name>
    <dbReference type="NCBI Taxonomy" id="43700"/>
    <lineage>
        <taxon>Eukaryota</taxon>
        <taxon>Metazoa</taxon>
        <taxon>Chordata</taxon>
        <taxon>Craniata</taxon>
        <taxon>Vertebrata</taxon>
        <taxon>Euteleostomi</taxon>
        <taxon>Actinopterygii</taxon>
        <taxon>Neopterygii</taxon>
        <taxon>Teleostei</taxon>
        <taxon>Neoteleostei</taxon>
        <taxon>Acanthomorphata</taxon>
        <taxon>Anabantaria</taxon>
        <taxon>Synbranchiformes</taxon>
        <taxon>Synbranchidae</taxon>
        <taxon>Monopterus</taxon>
    </lineage>
</organism>
<reference evidence="1" key="1">
    <citation type="submission" date="2025-08" db="UniProtKB">
        <authorList>
            <consortium name="Ensembl"/>
        </authorList>
    </citation>
    <scope>IDENTIFICATION</scope>
</reference>
<dbReference type="Ensembl" id="ENSMALT00000028139.1">
    <property type="protein sequence ID" value="ENSMALP00000027632.1"/>
    <property type="gene ID" value="ENSMALG00000019177.1"/>
</dbReference>
<dbReference type="STRING" id="43700.ENSMALP00000027632"/>
<sequence length="233" mass="26883">MGGLINLNSFQSLMAGQQALTERVCDMEKQAEDYEPRIGDMETSLAESRQENKALRFKLLGLDGRSRRNNIKIISVPEEKGRPTEFVSHLIPKLLGAENFDKPVLTDRAHRTLQPKPVDGSRPCTIIVRVHLVQEKEKIIRFGRRCALDYGGQRILIVADYTVEVVEQRQGFREALKLLRQKNIQHSLRFLARLHVHHQGQVKAFGYPLNSNRNILNVNRMARYQRIIQRILL</sequence>
<dbReference type="PANTHER" id="PTHR11505">
    <property type="entry name" value="L1 TRANSPOSABLE ELEMENT-RELATED"/>
    <property type="match status" value="1"/>
</dbReference>
<protein>
    <recommendedName>
        <fullName evidence="3">L1 transposable element RRM domain-containing protein</fullName>
    </recommendedName>
</protein>
<evidence type="ECO:0008006" key="3">
    <source>
        <dbReference type="Google" id="ProtNLM"/>
    </source>
</evidence>
<proteinExistence type="predicted"/>
<dbReference type="InterPro" id="IPR004244">
    <property type="entry name" value="Transposase_22"/>
</dbReference>
<accession>A0A3Q3R6F7</accession>